<dbReference type="EMBL" id="PFBG01000012">
    <property type="protein sequence ID" value="PIR86070.1"/>
    <property type="molecule type" value="Genomic_DNA"/>
</dbReference>
<evidence type="ECO:0000313" key="3">
    <source>
        <dbReference type="Proteomes" id="UP000229612"/>
    </source>
</evidence>
<name>A0A2H0UI71_9BACT</name>
<keyword evidence="1" id="KW-0812">Transmembrane</keyword>
<dbReference type="Proteomes" id="UP000229612">
    <property type="component" value="Unassembled WGS sequence"/>
</dbReference>
<gene>
    <name evidence="2" type="ORF">COU14_01085</name>
</gene>
<evidence type="ECO:0000313" key="2">
    <source>
        <dbReference type="EMBL" id="PIR86070.1"/>
    </source>
</evidence>
<keyword evidence="1" id="KW-0472">Membrane</keyword>
<proteinExistence type="predicted"/>
<evidence type="ECO:0000256" key="1">
    <source>
        <dbReference type="SAM" id="Phobius"/>
    </source>
</evidence>
<reference evidence="3" key="1">
    <citation type="submission" date="2017-09" db="EMBL/GenBank/DDBJ databases">
        <title>Depth-based differentiation of microbial function through sediment-hosted aquifers and enrichment of novel symbionts in the deep terrestrial subsurface.</title>
        <authorList>
            <person name="Probst A.J."/>
            <person name="Ladd B."/>
            <person name="Jarett J.K."/>
            <person name="Geller-Mcgrath D.E."/>
            <person name="Sieber C.M.K."/>
            <person name="Emerson J.B."/>
            <person name="Anantharaman K."/>
            <person name="Thomas B.C."/>
            <person name="Malmstrom R."/>
            <person name="Stieglmeier M."/>
            <person name="Klingl A."/>
            <person name="Woyke T."/>
            <person name="Ryan C.M."/>
            <person name="Banfield J.F."/>
        </authorList>
    </citation>
    <scope>NUCLEOTIDE SEQUENCE [LARGE SCALE GENOMIC DNA]</scope>
</reference>
<evidence type="ECO:0008006" key="4">
    <source>
        <dbReference type="Google" id="ProtNLM"/>
    </source>
</evidence>
<accession>A0A2H0UI71</accession>
<keyword evidence="1" id="KW-1133">Transmembrane helix</keyword>
<sequence>MVLNKNSAILIEFTVAAIIMFSFAALVWWLFDKESDVTDAQLKGNMVRLQASAETYYSRMTSYDGVCADIGLPPNFNCTEDDDVFAIETQLSSGKYLCLDKKGFLGEVNGSKKDAATCSGAR</sequence>
<comment type="caution">
    <text evidence="2">The sequence shown here is derived from an EMBL/GenBank/DDBJ whole genome shotgun (WGS) entry which is preliminary data.</text>
</comment>
<feature type="transmembrane region" description="Helical" evidence="1">
    <location>
        <begin position="7"/>
        <end position="31"/>
    </location>
</feature>
<dbReference type="AlphaFoldDB" id="A0A2H0UI71"/>
<protein>
    <recommendedName>
        <fullName evidence="4">Type II secretion system protein GspG C-terminal domain-containing protein</fullName>
    </recommendedName>
</protein>
<organism evidence="2 3">
    <name type="scientific">Candidatus Kaiserbacteria bacterium CG10_big_fil_rev_8_21_14_0_10_44_10</name>
    <dbReference type="NCBI Taxonomy" id="1974606"/>
    <lineage>
        <taxon>Bacteria</taxon>
        <taxon>Candidatus Kaiseribacteriota</taxon>
    </lineage>
</organism>